<dbReference type="Proteomes" id="UP000295703">
    <property type="component" value="Unassembled WGS sequence"/>
</dbReference>
<dbReference type="AlphaFoldDB" id="A0A4R8RZ56"/>
<feature type="region of interest" description="Disordered" evidence="1">
    <location>
        <begin position="78"/>
        <end position="164"/>
    </location>
</feature>
<organism evidence="2 3">
    <name type="scientific">Colletotrichum trifolii</name>
    <dbReference type="NCBI Taxonomy" id="5466"/>
    <lineage>
        <taxon>Eukaryota</taxon>
        <taxon>Fungi</taxon>
        <taxon>Dikarya</taxon>
        <taxon>Ascomycota</taxon>
        <taxon>Pezizomycotina</taxon>
        <taxon>Sordariomycetes</taxon>
        <taxon>Hypocreomycetidae</taxon>
        <taxon>Glomerellales</taxon>
        <taxon>Glomerellaceae</taxon>
        <taxon>Colletotrichum</taxon>
        <taxon>Colletotrichum orbiculare species complex</taxon>
    </lineage>
</organism>
<keyword evidence="3" id="KW-1185">Reference proteome</keyword>
<dbReference type="EMBL" id="RYZW01000008">
    <property type="protein sequence ID" value="TDZ72039.1"/>
    <property type="molecule type" value="Genomic_DNA"/>
</dbReference>
<gene>
    <name evidence="2" type="ORF">CTRI78_v001504</name>
</gene>
<evidence type="ECO:0000313" key="3">
    <source>
        <dbReference type="Proteomes" id="UP000295703"/>
    </source>
</evidence>
<sequence length="164" mass="18385">MENKRSYASGEEDVLSRPAGSQSVENKVADGSGPQYNNDHGAGEAMSMEDFRRWANSTIQYHVVYHVIPTGFRREVLQHGFQPANNQPAGIPPVGNPPDENSPDRNQDGAGRSQWRSVFRRFSRRTDGNEGNQSHGHQDEVRRKTPRFGGILKRKRNNEGEPSS</sequence>
<evidence type="ECO:0000313" key="2">
    <source>
        <dbReference type="EMBL" id="TDZ72039.1"/>
    </source>
</evidence>
<feature type="region of interest" description="Disordered" evidence="1">
    <location>
        <begin position="1"/>
        <end position="43"/>
    </location>
</feature>
<evidence type="ECO:0000256" key="1">
    <source>
        <dbReference type="SAM" id="MobiDB-lite"/>
    </source>
</evidence>
<accession>A0A4R8RZ56</accession>
<comment type="caution">
    <text evidence="2">The sequence shown here is derived from an EMBL/GenBank/DDBJ whole genome shotgun (WGS) entry which is preliminary data.</text>
</comment>
<proteinExistence type="predicted"/>
<reference evidence="2 3" key="1">
    <citation type="submission" date="2018-12" db="EMBL/GenBank/DDBJ databases">
        <title>Genome sequence and assembly of Colletotrichum trifolii.</title>
        <authorList>
            <person name="Gan P."/>
            <person name="Shirasu K."/>
        </authorList>
    </citation>
    <scope>NUCLEOTIDE SEQUENCE [LARGE SCALE GENOMIC DNA]</scope>
    <source>
        <strain evidence="2 3">543-2</strain>
    </source>
</reference>
<protein>
    <submittedName>
        <fullName evidence="2">Uncharacterized protein</fullName>
    </submittedName>
</protein>
<name>A0A4R8RZ56_COLTR</name>